<dbReference type="AlphaFoldDB" id="A0A2M9R6P0"/>
<gene>
    <name evidence="2" type="ORF">CDL10_08285</name>
</gene>
<accession>A0A2M9R6P0</accession>
<feature type="transmembrane region" description="Helical" evidence="1">
    <location>
        <begin position="40"/>
        <end position="59"/>
    </location>
</feature>
<name>A0A2M9R6P0_9FLAO</name>
<keyword evidence="1" id="KW-0812">Transmembrane</keyword>
<evidence type="ECO:0000313" key="3">
    <source>
        <dbReference type="Proteomes" id="UP000231960"/>
    </source>
</evidence>
<keyword evidence="1" id="KW-0472">Membrane</keyword>
<dbReference type="EMBL" id="NIPO01000001">
    <property type="protein sequence ID" value="PJR04541.1"/>
    <property type="molecule type" value="Genomic_DNA"/>
</dbReference>
<sequence length="63" mass="7174">MAGAIYELTSILAVLATFILPIVAIVFWAKGKFAWEKQYILPLIISITTIFVMIFMPFLHTQK</sequence>
<protein>
    <submittedName>
        <fullName evidence="2">Uncharacterized protein</fullName>
    </submittedName>
</protein>
<organism evidence="2 3">
    <name type="scientific">Avrilella dinanensis</name>
    <dbReference type="NCBI Taxonomy" id="2008672"/>
    <lineage>
        <taxon>Bacteria</taxon>
        <taxon>Pseudomonadati</taxon>
        <taxon>Bacteroidota</taxon>
        <taxon>Flavobacteriia</taxon>
        <taxon>Flavobacteriales</taxon>
        <taxon>Flavobacteriaceae</taxon>
        <taxon>Avrilella</taxon>
    </lineage>
</organism>
<evidence type="ECO:0000313" key="2">
    <source>
        <dbReference type="EMBL" id="PJR04541.1"/>
    </source>
</evidence>
<feature type="transmembrane region" description="Helical" evidence="1">
    <location>
        <begin position="6"/>
        <end position="28"/>
    </location>
</feature>
<keyword evidence="3" id="KW-1185">Reference proteome</keyword>
<comment type="caution">
    <text evidence="2">The sequence shown here is derived from an EMBL/GenBank/DDBJ whole genome shotgun (WGS) entry which is preliminary data.</text>
</comment>
<evidence type="ECO:0000256" key="1">
    <source>
        <dbReference type="SAM" id="Phobius"/>
    </source>
</evidence>
<dbReference type="Proteomes" id="UP000231960">
    <property type="component" value="Unassembled WGS sequence"/>
</dbReference>
<keyword evidence="1" id="KW-1133">Transmembrane helix</keyword>
<proteinExistence type="predicted"/>
<reference evidence="2 3" key="1">
    <citation type="submission" date="2017-06" db="EMBL/GenBank/DDBJ databases">
        <title>Description of Avrilella dinanensis gen. nov. sp. nov.</title>
        <authorList>
            <person name="Leyer C."/>
            <person name="Sassi M."/>
            <person name="Minet J."/>
            <person name="Kayal S."/>
            <person name="Cattoir V."/>
        </authorList>
    </citation>
    <scope>NUCLEOTIDE SEQUENCE [LARGE SCALE GENOMIC DNA]</scope>
    <source>
        <strain evidence="2 3">UR159</strain>
    </source>
</reference>